<evidence type="ECO:0000256" key="7">
    <source>
        <dbReference type="PIRSR" id="PIRSR000185-3"/>
    </source>
</evidence>
<feature type="binding site" evidence="6">
    <location>
        <position position="185"/>
    </location>
    <ligand>
        <name>NAD(+)</name>
        <dbReference type="ChEBI" id="CHEBI:57540"/>
    </ligand>
</feature>
<evidence type="ECO:0000313" key="10">
    <source>
        <dbReference type="EMBL" id="BBO31246.1"/>
    </source>
</evidence>
<evidence type="ECO:0000256" key="1">
    <source>
        <dbReference type="ARBA" id="ARBA00006382"/>
    </source>
</evidence>
<feature type="binding site" evidence="6">
    <location>
        <position position="345"/>
    </location>
    <ligand>
        <name>substrate</name>
    </ligand>
</feature>
<feature type="binding site" evidence="6">
    <location>
        <position position="90"/>
    </location>
    <ligand>
        <name>substrate</name>
    </ligand>
</feature>
<dbReference type="GO" id="GO:0000166">
    <property type="term" value="F:nucleotide binding"/>
    <property type="evidence" value="ECO:0007669"/>
    <property type="project" value="UniProtKB-KW"/>
</dbReference>
<dbReference type="RefSeq" id="WP_152097419.1">
    <property type="nucleotide sequence ID" value="NZ_AP021861.1"/>
</dbReference>
<dbReference type="PIRSF" id="PIRSF000185">
    <property type="entry name" value="Glu_DH"/>
    <property type="match status" value="1"/>
</dbReference>
<dbReference type="InterPro" id="IPR014362">
    <property type="entry name" value="Glu_DH"/>
</dbReference>
<protein>
    <recommendedName>
        <fullName evidence="4">Glutamate dehydrogenase</fullName>
    </recommendedName>
</protein>
<dbReference type="EMBL" id="AP021861">
    <property type="protein sequence ID" value="BBO31246.1"/>
    <property type="molecule type" value="Genomic_DNA"/>
</dbReference>
<dbReference type="GO" id="GO:0004352">
    <property type="term" value="F:glutamate dehydrogenase (NAD+) activity"/>
    <property type="evidence" value="ECO:0007669"/>
    <property type="project" value="TreeGrafter"/>
</dbReference>
<dbReference type="PANTHER" id="PTHR11606:SF24">
    <property type="entry name" value="NAD-SPECIFIC GLUTAMATE DEHYDROGENASE"/>
    <property type="match status" value="1"/>
</dbReference>
<dbReference type="SUPFAM" id="SSF51735">
    <property type="entry name" value="NAD(P)-binding Rossmann-fold domains"/>
    <property type="match status" value="1"/>
</dbReference>
<comment type="similarity">
    <text evidence="1 4 8">Belongs to the Glu/Leu/Phe/Val dehydrogenases family.</text>
</comment>
<accession>A0A5K7XAA9</accession>
<evidence type="ECO:0000256" key="5">
    <source>
        <dbReference type="PIRSR" id="PIRSR000185-1"/>
    </source>
</evidence>
<evidence type="ECO:0000256" key="6">
    <source>
        <dbReference type="PIRSR" id="PIRSR000185-2"/>
    </source>
</evidence>
<keyword evidence="6" id="KW-0547">Nucleotide-binding</keyword>
<dbReference type="GO" id="GO:0006538">
    <property type="term" value="P:L-glutamate catabolic process"/>
    <property type="evidence" value="ECO:0007669"/>
    <property type="project" value="TreeGrafter"/>
</dbReference>
<dbReference type="Gene3D" id="3.40.50.10860">
    <property type="entry name" value="Leucine Dehydrogenase, chain A, domain 1"/>
    <property type="match status" value="1"/>
</dbReference>
<keyword evidence="11" id="KW-1185">Reference proteome</keyword>
<dbReference type="SMART" id="SM00839">
    <property type="entry name" value="ELFV_dehydrog"/>
    <property type="match status" value="1"/>
</dbReference>
<dbReference type="Gene3D" id="3.40.50.720">
    <property type="entry name" value="NAD(P)-binding Rossmann-like Domain"/>
    <property type="match status" value="1"/>
</dbReference>
<dbReference type="InterPro" id="IPR006097">
    <property type="entry name" value="Glu/Leu/Phe/Val/Trp_DH_dimer"/>
</dbReference>
<dbReference type="InterPro" id="IPR006096">
    <property type="entry name" value="Glu/Leu/Phe/Val/Trp_DH_C"/>
</dbReference>
<evidence type="ECO:0000313" key="11">
    <source>
        <dbReference type="Proteomes" id="UP000326837"/>
    </source>
</evidence>
<evidence type="ECO:0000259" key="9">
    <source>
        <dbReference type="SMART" id="SM00839"/>
    </source>
</evidence>
<reference evidence="11" key="1">
    <citation type="submission" date="2019-10" db="EMBL/GenBank/DDBJ databases">
        <title>Lacipirellula parvula gen. nov., sp. nov., representing a lineage of planctomycetes widespread in freshwater anoxic habitats, and description of the family Lacipirellulaceae.</title>
        <authorList>
            <person name="Dedysh S.N."/>
            <person name="Kulichevskaya I.S."/>
            <person name="Beletsky A.V."/>
            <person name="Rakitin A.L."/>
            <person name="Mardanov A.V."/>
            <person name="Ivanova A.A."/>
            <person name="Saltykova V.X."/>
            <person name="Rijpstra W.I.C."/>
            <person name="Sinninghe Damste J.S."/>
            <person name="Ravin N.V."/>
        </authorList>
    </citation>
    <scope>NUCLEOTIDE SEQUENCE [LARGE SCALE GENOMIC DNA]</scope>
    <source>
        <strain evidence="11">PX69</strain>
    </source>
</reference>
<feature type="domain" description="Glutamate/phenylalanine/leucine/valine/L-tryptophan dehydrogenase C-terminal" evidence="9">
    <location>
        <begin position="178"/>
        <end position="409"/>
    </location>
</feature>
<dbReference type="KEGG" id="lpav:PLANPX_0858"/>
<dbReference type="PRINTS" id="PR00082">
    <property type="entry name" value="GLFDHDRGNASE"/>
</dbReference>
<feature type="site" description="Important for catalysis" evidence="7">
    <location>
        <position position="142"/>
    </location>
</feature>
<dbReference type="AlphaFoldDB" id="A0A5K7XAA9"/>
<dbReference type="InterPro" id="IPR036291">
    <property type="entry name" value="NAD(P)-bd_dom_sf"/>
</dbReference>
<dbReference type="InterPro" id="IPR006095">
    <property type="entry name" value="Glu/Leu/Phe/Val/Trp_DH"/>
</dbReference>
<keyword evidence="3 6" id="KW-0520">NAD</keyword>
<sequence length="411" mass="44997">MRLFEATQHFFNEAADQLAVHDSLRDLLSTPLREVQVQIPYETDSGKTACLVGYRVQHNRARGPMKGGLRYHPGVDLDEVRGLASLMTWKAAVVDLPYGGAKGGVVVDVAKVSERELERITRRFIDGIHDIIGPDVDIPAPDIGTDQRVMAWIMSQFNKYHGFNPGVVTGKAVEHYGIPGRAEATGRGAGILALKLMQRLNRDPRETSVAVQGFGNVGSHVARFLSEAGCRIVAISDQYGARYAPQGLDVGQALRHVAQQKSSIKELNEGNLISNDELLEIEVDMLIPAAIGGVVTEANMTRIKAPMIVEAANGPISPEADRYLNARGVAILPDILANAGGVTASYFEWAQNRQHYRWNLQRVRSELERTLTTAYDEVSAEADARNISLRLAAYMIGIRRVAFATSLDGMN</sequence>
<dbReference type="Pfam" id="PF02812">
    <property type="entry name" value="ELFV_dehydrog_N"/>
    <property type="match status" value="1"/>
</dbReference>
<dbReference type="Proteomes" id="UP000326837">
    <property type="component" value="Chromosome"/>
</dbReference>
<dbReference type="PANTHER" id="PTHR11606">
    <property type="entry name" value="GLUTAMATE DEHYDROGENASE"/>
    <property type="match status" value="1"/>
</dbReference>
<dbReference type="CDD" id="cd01076">
    <property type="entry name" value="NAD_bind_1_Glu_DH"/>
    <property type="match status" value="1"/>
</dbReference>
<feature type="binding site" evidence="6">
    <location>
        <position position="216"/>
    </location>
    <ligand>
        <name>NAD(+)</name>
        <dbReference type="ChEBI" id="CHEBI:57540"/>
    </ligand>
</feature>
<proteinExistence type="inferred from homology"/>
<keyword evidence="2 4" id="KW-0560">Oxidoreductase</keyword>
<evidence type="ECO:0000256" key="2">
    <source>
        <dbReference type="ARBA" id="ARBA00023002"/>
    </source>
</evidence>
<gene>
    <name evidence="10" type="ORF">PLANPX_0858</name>
</gene>
<evidence type="ECO:0000256" key="4">
    <source>
        <dbReference type="PIRNR" id="PIRNR000185"/>
    </source>
</evidence>
<dbReference type="Pfam" id="PF00208">
    <property type="entry name" value="ELFV_dehydrog"/>
    <property type="match status" value="1"/>
</dbReference>
<evidence type="ECO:0000256" key="8">
    <source>
        <dbReference type="RuleBase" id="RU004417"/>
    </source>
</evidence>
<evidence type="ECO:0000256" key="3">
    <source>
        <dbReference type="ARBA" id="ARBA00023027"/>
    </source>
</evidence>
<feature type="active site" description="Proton donor" evidence="5">
    <location>
        <position position="102"/>
    </location>
</feature>
<dbReference type="InterPro" id="IPR033922">
    <property type="entry name" value="NAD_bind_Glu_DH"/>
</dbReference>
<feature type="binding site" evidence="6">
    <location>
        <position position="66"/>
    </location>
    <ligand>
        <name>substrate</name>
    </ligand>
</feature>
<dbReference type="SUPFAM" id="SSF53223">
    <property type="entry name" value="Aminoacid dehydrogenase-like, N-terminal domain"/>
    <property type="match status" value="1"/>
</dbReference>
<organism evidence="10 11">
    <name type="scientific">Lacipirellula parvula</name>
    <dbReference type="NCBI Taxonomy" id="2650471"/>
    <lineage>
        <taxon>Bacteria</taxon>
        <taxon>Pseudomonadati</taxon>
        <taxon>Planctomycetota</taxon>
        <taxon>Planctomycetia</taxon>
        <taxon>Pirellulales</taxon>
        <taxon>Lacipirellulaceae</taxon>
        <taxon>Lacipirellula</taxon>
    </lineage>
</organism>
<dbReference type="InterPro" id="IPR046346">
    <property type="entry name" value="Aminoacid_DH-like_N_sf"/>
</dbReference>
<name>A0A5K7XAA9_9BACT</name>